<dbReference type="Proteomes" id="UP001054945">
    <property type="component" value="Unassembled WGS sequence"/>
</dbReference>
<evidence type="ECO:0000313" key="2">
    <source>
        <dbReference type="Proteomes" id="UP001054945"/>
    </source>
</evidence>
<sequence length="152" mass="16893">MDGFLAINSIVSVLDIICTSDLAPHSPFLLLCIAKYAVYIVSPASHLPPLTLPVLKKGKVLRNLSPDLFYTRSLSRLAWPYPVGIMTSNLTPFAEKAAHLTRLPRRPLLPFDLVVFHSLCQISRSKYIEFPCNNTAGSCSTSSFLLENTRRC</sequence>
<keyword evidence="2" id="KW-1185">Reference proteome</keyword>
<accession>A0AAV4VWX0</accession>
<proteinExistence type="predicted"/>
<name>A0AAV4VWX0_CAEEX</name>
<comment type="caution">
    <text evidence="1">The sequence shown here is derived from an EMBL/GenBank/DDBJ whole genome shotgun (WGS) entry which is preliminary data.</text>
</comment>
<dbReference type="EMBL" id="BPLR01015222">
    <property type="protein sequence ID" value="GIY74454.1"/>
    <property type="molecule type" value="Genomic_DNA"/>
</dbReference>
<reference evidence="1 2" key="1">
    <citation type="submission" date="2021-06" db="EMBL/GenBank/DDBJ databases">
        <title>Caerostris extrusa draft genome.</title>
        <authorList>
            <person name="Kono N."/>
            <person name="Arakawa K."/>
        </authorList>
    </citation>
    <scope>NUCLEOTIDE SEQUENCE [LARGE SCALE GENOMIC DNA]</scope>
</reference>
<protein>
    <submittedName>
        <fullName evidence="1">Uncharacterized protein</fullName>
    </submittedName>
</protein>
<gene>
    <name evidence="1" type="ORF">CEXT_746011</name>
</gene>
<organism evidence="1 2">
    <name type="scientific">Caerostris extrusa</name>
    <name type="common">Bark spider</name>
    <name type="synonym">Caerostris bankana</name>
    <dbReference type="NCBI Taxonomy" id="172846"/>
    <lineage>
        <taxon>Eukaryota</taxon>
        <taxon>Metazoa</taxon>
        <taxon>Ecdysozoa</taxon>
        <taxon>Arthropoda</taxon>
        <taxon>Chelicerata</taxon>
        <taxon>Arachnida</taxon>
        <taxon>Araneae</taxon>
        <taxon>Araneomorphae</taxon>
        <taxon>Entelegynae</taxon>
        <taxon>Araneoidea</taxon>
        <taxon>Araneidae</taxon>
        <taxon>Caerostris</taxon>
    </lineage>
</organism>
<dbReference type="AlphaFoldDB" id="A0AAV4VWX0"/>
<evidence type="ECO:0000313" key="1">
    <source>
        <dbReference type="EMBL" id="GIY74454.1"/>
    </source>
</evidence>